<accession>A0A6J4TIK1</accession>
<feature type="non-terminal residue" evidence="2">
    <location>
        <position position="1"/>
    </location>
</feature>
<protein>
    <submittedName>
        <fullName evidence="2">Uncharacterized protein</fullName>
    </submittedName>
</protein>
<dbReference type="AlphaFoldDB" id="A0A6J4TIK1"/>
<feature type="non-terminal residue" evidence="2">
    <location>
        <position position="87"/>
    </location>
</feature>
<dbReference type="EMBL" id="CADCVO010000559">
    <property type="protein sequence ID" value="CAA9524315.1"/>
    <property type="molecule type" value="Genomic_DNA"/>
</dbReference>
<evidence type="ECO:0000313" key="2">
    <source>
        <dbReference type="EMBL" id="CAA9524315.1"/>
    </source>
</evidence>
<name>A0A6J4TIK1_9ACTN</name>
<feature type="compositionally biased region" description="Gly residues" evidence="1">
    <location>
        <begin position="21"/>
        <end position="30"/>
    </location>
</feature>
<gene>
    <name evidence="2" type="ORF">AVDCRST_MAG13-3585</name>
</gene>
<feature type="region of interest" description="Disordered" evidence="1">
    <location>
        <begin position="1"/>
        <end position="87"/>
    </location>
</feature>
<evidence type="ECO:0000256" key="1">
    <source>
        <dbReference type="SAM" id="MobiDB-lite"/>
    </source>
</evidence>
<reference evidence="2" key="1">
    <citation type="submission" date="2020-02" db="EMBL/GenBank/DDBJ databases">
        <authorList>
            <person name="Meier V. D."/>
        </authorList>
    </citation>
    <scope>NUCLEOTIDE SEQUENCE</scope>
    <source>
        <strain evidence="2">AVDCRST_MAG13</strain>
    </source>
</reference>
<proteinExistence type="predicted"/>
<sequence>GARPTPRPPAQARRRPARAPGGRGDGGRGPAGARAGRARPVRLDPRRARTRAPPSQRLRQRGAGAWRHAAGPRRRGGRPAGDLRRPM</sequence>
<organism evidence="2">
    <name type="scientific">uncultured Solirubrobacteraceae bacterium</name>
    <dbReference type="NCBI Taxonomy" id="1162706"/>
    <lineage>
        <taxon>Bacteria</taxon>
        <taxon>Bacillati</taxon>
        <taxon>Actinomycetota</taxon>
        <taxon>Thermoleophilia</taxon>
        <taxon>Solirubrobacterales</taxon>
        <taxon>Solirubrobacteraceae</taxon>
        <taxon>environmental samples</taxon>
    </lineage>
</organism>